<dbReference type="RefSeq" id="WP_259091304.1">
    <property type="nucleotide sequence ID" value="NZ_JANTZY010000031.1"/>
</dbReference>
<dbReference type="EMBL" id="JANUBF010000036">
    <property type="protein sequence ID" value="MCS4038065.1"/>
    <property type="molecule type" value="Genomic_DNA"/>
</dbReference>
<dbReference type="InterPro" id="IPR050678">
    <property type="entry name" value="DNA_Partitioning_ATPase"/>
</dbReference>
<dbReference type="PANTHER" id="PTHR13696">
    <property type="entry name" value="P-LOOP CONTAINING NUCLEOSIDE TRIPHOSPHATE HYDROLASE"/>
    <property type="match status" value="1"/>
</dbReference>
<gene>
    <name evidence="2" type="ORF">GGQ01_003155</name>
</gene>
<sequence>MNTYTFANLKGGSGSTTSAVSVAEALIQEGKSVLVVDLDPQGSLSRWVASRSGSSTALLSGDFDAVEIESVEQGNDARGTFDVVTANRSLAQVDNVRAAKVAKRIERLWDSSSGYDHGLIDPPPSVGALVLGALMASDGALAPVEAGPGAMDGLKDTMQLLNRTGATPLIGAFACRVDVRTTLDTQVPDGLLDELGAVDDGGTSFRTFVREAIAMREAQTAGELPGSYDPDMTAVADYRDLTSELLTLNKS</sequence>
<dbReference type="Proteomes" id="UP001155040">
    <property type="component" value="Unassembled WGS sequence"/>
</dbReference>
<dbReference type="InterPro" id="IPR025669">
    <property type="entry name" value="AAA_dom"/>
</dbReference>
<comment type="caution">
    <text evidence="2">The sequence shown here is derived from an EMBL/GenBank/DDBJ whole genome shotgun (WGS) entry which is preliminary data.</text>
</comment>
<organism evidence="2 3">
    <name type="scientific">Salinibacter ruber</name>
    <dbReference type="NCBI Taxonomy" id="146919"/>
    <lineage>
        <taxon>Bacteria</taxon>
        <taxon>Pseudomonadati</taxon>
        <taxon>Rhodothermota</taxon>
        <taxon>Rhodothermia</taxon>
        <taxon>Rhodothermales</taxon>
        <taxon>Salinibacteraceae</taxon>
        <taxon>Salinibacter</taxon>
    </lineage>
</organism>
<reference evidence="2" key="1">
    <citation type="submission" date="2022-08" db="EMBL/GenBank/DDBJ databases">
        <title>Genomic Encyclopedia of Type Strains, Phase V (KMG-V): Genome sequencing to study the core and pangenomes of soil and plant-associated prokaryotes.</title>
        <authorList>
            <person name="Whitman W."/>
        </authorList>
    </citation>
    <scope>NUCLEOTIDE SEQUENCE</scope>
    <source>
        <strain evidence="2">SP3012</strain>
    </source>
</reference>
<evidence type="ECO:0000259" key="1">
    <source>
        <dbReference type="Pfam" id="PF13614"/>
    </source>
</evidence>
<dbReference type="InterPro" id="IPR027417">
    <property type="entry name" value="P-loop_NTPase"/>
</dbReference>
<protein>
    <submittedName>
        <fullName evidence="2">Chromosome partitioning protein</fullName>
    </submittedName>
</protein>
<accession>A0A9X2ZCV6</accession>
<proteinExistence type="predicted"/>
<dbReference type="SUPFAM" id="SSF52540">
    <property type="entry name" value="P-loop containing nucleoside triphosphate hydrolases"/>
    <property type="match status" value="1"/>
</dbReference>
<dbReference type="Pfam" id="PF13614">
    <property type="entry name" value="AAA_31"/>
    <property type="match status" value="1"/>
</dbReference>
<feature type="domain" description="AAA" evidence="1">
    <location>
        <begin position="3"/>
        <end position="162"/>
    </location>
</feature>
<dbReference type="AlphaFoldDB" id="A0A9X2ZCV6"/>
<dbReference type="PIRSF" id="PIRSF009320">
    <property type="entry name" value="Nuc_binding_HP_1000"/>
    <property type="match status" value="1"/>
</dbReference>
<dbReference type="CDD" id="cd02042">
    <property type="entry name" value="ParAB_family"/>
    <property type="match status" value="1"/>
</dbReference>
<evidence type="ECO:0000313" key="2">
    <source>
        <dbReference type="EMBL" id="MCS4038065.1"/>
    </source>
</evidence>
<name>A0A9X2ZCV6_9BACT</name>
<evidence type="ECO:0000313" key="3">
    <source>
        <dbReference type="Proteomes" id="UP001155040"/>
    </source>
</evidence>
<dbReference type="PANTHER" id="PTHR13696:SF99">
    <property type="entry name" value="COBYRINIC ACID AC-DIAMIDE SYNTHASE"/>
    <property type="match status" value="1"/>
</dbReference>
<dbReference type="Gene3D" id="3.40.50.300">
    <property type="entry name" value="P-loop containing nucleotide triphosphate hydrolases"/>
    <property type="match status" value="1"/>
</dbReference>